<dbReference type="PRINTS" id="PR00036">
    <property type="entry name" value="HTHLACI"/>
</dbReference>
<reference evidence="6" key="1">
    <citation type="submission" date="2016-10" db="EMBL/GenBank/DDBJ databases">
        <authorList>
            <person name="Varghese N."/>
            <person name="Submissions S."/>
        </authorList>
    </citation>
    <scope>NUCLEOTIDE SEQUENCE [LARGE SCALE GENOMIC DNA]</scope>
    <source>
        <strain evidence="6">SP</strain>
    </source>
</reference>
<sequence length="344" mass="38317">MATIKDVAREANVSISTVSRVLNNDDTIAVMDETRQRIVDIAEQMNYSTNKKNTAPKKKGPPAAAMYQIGVMMWGTKEDERNDPYFLSMRQGIEKRCEELGMTISKLIRLQTSAKHSLGELDGVIVIGKIAPEDIETLYPDHGKLVFLNDSPDPVKYDAVVSDLESAAEKAVNHLLEMGHENIGFIGSEEYIQRLFQPRKPVEEARTATYERMMRKHGWYDAENVYIGDWSSASAYKLMKEALTKGALPSAFFIASDPMAVGAVRALNEAGKRVPEDVAVVSIDDIELASFINPPLTTVKIYAEQMGKSAVNLLLERINGRDVPVKTVVPIKLIIRESCGWKLR</sequence>
<dbReference type="Gene3D" id="1.10.260.40">
    <property type="entry name" value="lambda repressor-like DNA-binding domains"/>
    <property type="match status" value="1"/>
</dbReference>
<evidence type="ECO:0000256" key="1">
    <source>
        <dbReference type="ARBA" id="ARBA00023015"/>
    </source>
</evidence>
<accession>A0A1H3ISU5</accession>
<dbReference type="PROSITE" id="PS50932">
    <property type="entry name" value="HTH_LACI_2"/>
    <property type="match status" value="1"/>
</dbReference>
<dbReference type="PROSITE" id="PS00356">
    <property type="entry name" value="HTH_LACI_1"/>
    <property type="match status" value="1"/>
</dbReference>
<name>A0A1H3ISU5_9BACI</name>
<dbReference type="InterPro" id="IPR010982">
    <property type="entry name" value="Lambda_DNA-bd_dom_sf"/>
</dbReference>
<dbReference type="GO" id="GO:0000976">
    <property type="term" value="F:transcription cis-regulatory region binding"/>
    <property type="evidence" value="ECO:0007669"/>
    <property type="project" value="TreeGrafter"/>
</dbReference>
<dbReference type="InterPro" id="IPR028082">
    <property type="entry name" value="Peripla_BP_I"/>
</dbReference>
<dbReference type="Pfam" id="PF00356">
    <property type="entry name" value="LacI"/>
    <property type="match status" value="1"/>
</dbReference>
<organism evidence="5 6">
    <name type="scientific">Evansella caseinilytica</name>
    <dbReference type="NCBI Taxonomy" id="1503961"/>
    <lineage>
        <taxon>Bacteria</taxon>
        <taxon>Bacillati</taxon>
        <taxon>Bacillota</taxon>
        <taxon>Bacilli</taxon>
        <taxon>Bacillales</taxon>
        <taxon>Bacillaceae</taxon>
        <taxon>Evansella</taxon>
    </lineage>
</organism>
<dbReference type="CDD" id="cd01392">
    <property type="entry name" value="HTH_LacI"/>
    <property type="match status" value="1"/>
</dbReference>
<evidence type="ECO:0000313" key="5">
    <source>
        <dbReference type="EMBL" id="SDY30863.1"/>
    </source>
</evidence>
<keyword evidence="3" id="KW-0804">Transcription</keyword>
<keyword evidence="6" id="KW-1185">Reference proteome</keyword>
<dbReference type="PANTHER" id="PTHR30146">
    <property type="entry name" value="LACI-RELATED TRANSCRIPTIONAL REPRESSOR"/>
    <property type="match status" value="1"/>
</dbReference>
<dbReference type="InterPro" id="IPR000843">
    <property type="entry name" value="HTH_LacI"/>
</dbReference>
<dbReference type="Proteomes" id="UP000198935">
    <property type="component" value="Unassembled WGS sequence"/>
</dbReference>
<dbReference type="Pfam" id="PF13377">
    <property type="entry name" value="Peripla_BP_3"/>
    <property type="match status" value="1"/>
</dbReference>
<keyword evidence="2" id="KW-0238">DNA-binding</keyword>
<dbReference type="STRING" id="1503961.SAMN05421736_101920"/>
<dbReference type="PANTHER" id="PTHR30146:SF149">
    <property type="entry name" value="HTH-TYPE TRANSCRIPTIONAL REGULATOR EBGR"/>
    <property type="match status" value="1"/>
</dbReference>
<evidence type="ECO:0000256" key="3">
    <source>
        <dbReference type="ARBA" id="ARBA00023163"/>
    </source>
</evidence>
<protein>
    <submittedName>
        <fullName evidence="5">LacI family transcriptional regulator</fullName>
    </submittedName>
</protein>
<dbReference type="SUPFAM" id="SSF47413">
    <property type="entry name" value="lambda repressor-like DNA-binding domains"/>
    <property type="match status" value="1"/>
</dbReference>
<dbReference type="AlphaFoldDB" id="A0A1H3ISU5"/>
<dbReference type="EMBL" id="FNPI01000001">
    <property type="protein sequence ID" value="SDY30863.1"/>
    <property type="molecule type" value="Genomic_DNA"/>
</dbReference>
<feature type="domain" description="HTH lacI-type" evidence="4">
    <location>
        <begin position="2"/>
        <end position="50"/>
    </location>
</feature>
<gene>
    <name evidence="5" type="ORF">SAMN05421736_101920</name>
</gene>
<keyword evidence="1" id="KW-0805">Transcription regulation</keyword>
<dbReference type="SMART" id="SM00354">
    <property type="entry name" value="HTH_LACI"/>
    <property type="match status" value="1"/>
</dbReference>
<evidence type="ECO:0000313" key="6">
    <source>
        <dbReference type="Proteomes" id="UP000198935"/>
    </source>
</evidence>
<dbReference type="Gene3D" id="3.40.50.2300">
    <property type="match status" value="2"/>
</dbReference>
<evidence type="ECO:0000256" key="2">
    <source>
        <dbReference type="ARBA" id="ARBA00023125"/>
    </source>
</evidence>
<dbReference type="CDD" id="cd01544">
    <property type="entry name" value="PBP1_GalR"/>
    <property type="match status" value="1"/>
</dbReference>
<dbReference type="GO" id="GO:0003700">
    <property type="term" value="F:DNA-binding transcription factor activity"/>
    <property type="evidence" value="ECO:0007669"/>
    <property type="project" value="TreeGrafter"/>
</dbReference>
<dbReference type="InterPro" id="IPR046335">
    <property type="entry name" value="LacI/GalR-like_sensor"/>
</dbReference>
<proteinExistence type="predicted"/>
<dbReference type="SUPFAM" id="SSF53822">
    <property type="entry name" value="Periplasmic binding protein-like I"/>
    <property type="match status" value="1"/>
</dbReference>
<evidence type="ECO:0000259" key="4">
    <source>
        <dbReference type="PROSITE" id="PS50932"/>
    </source>
</evidence>